<dbReference type="InterPro" id="IPR016181">
    <property type="entry name" value="Acyl_CoA_acyltransferase"/>
</dbReference>
<dbReference type="EMBL" id="OCTN01000012">
    <property type="protein sequence ID" value="SOH95549.1"/>
    <property type="molecule type" value="Genomic_DNA"/>
</dbReference>
<protein>
    <submittedName>
        <fullName evidence="2">Protein N-acetyltransferase, RimJ/RimL family</fullName>
    </submittedName>
</protein>
<gene>
    <name evidence="2" type="ORF">SAMN06273572_11243</name>
</gene>
<dbReference type="OrthoDB" id="9804153at2"/>
<dbReference type="Gene3D" id="3.40.630.30">
    <property type="match status" value="1"/>
</dbReference>
<evidence type="ECO:0000313" key="3">
    <source>
        <dbReference type="Proteomes" id="UP000220034"/>
    </source>
</evidence>
<proteinExistence type="predicted"/>
<dbReference type="PROSITE" id="PS51186">
    <property type="entry name" value="GNAT"/>
    <property type="match status" value="1"/>
</dbReference>
<evidence type="ECO:0000259" key="1">
    <source>
        <dbReference type="PROSITE" id="PS51186"/>
    </source>
</evidence>
<dbReference type="InterPro" id="IPR000182">
    <property type="entry name" value="GNAT_dom"/>
</dbReference>
<dbReference type="SUPFAM" id="SSF55729">
    <property type="entry name" value="Acyl-CoA N-acyltransferases (Nat)"/>
    <property type="match status" value="1"/>
</dbReference>
<reference evidence="3" key="1">
    <citation type="submission" date="2017-09" db="EMBL/GenBank/DDBJ databases">
        <authorList>
            <person name="Varghese N."/>
            <person name="Submissions S."/>
        </authorList>
    </citation>
    <scope>NUCLEOTIDE SEQUENCE [LARGE SCALE GENOMIC DNA]</scope>
    <source>
        <strain evidence="3">C7</strain>
    </source>
</reference>
<evidence type="ECO:0000313" key="2">
    <source>
        <dbReference type="EMBL" id="SOH95549.1"/>
    </source>
</evidence>
<dbReference type="GO" id="GO:0016747">
    <property type="term" value="F:acyltransferase activity, transferring groups other than amino-acyl groups"/>
    <property type="evidence" value="ECO:0007669"/>
    <property type="project" value="InterPro"/>
</dbReference>
<dbReference type="Proteomes" id="UP000220034">
    <property type="component" value="Unassembled WGS sequence"/>
</dbReference>
<keyword evidence="2" id="KW-0808">Transferase</keyword>
<dbReference type="InterPro" id="IPR051531">
    <property type="entry name" value="N-acetyltransferase"/>
</dbReference>
<keyword evidence="3" id="KW-1185">Reference proteome</keyword>
<dbReference type="AlphaFoldDB" id="A0A2C9CYL1"/>
<dbReference type="RefSeq" id="WP_097932123.1">
    <property type="nucleotide sequence ID" value="NZ_OCTN01000012.1"/>
</dbReference>
<sequence length="170" mass="18162">MTVPVIETERLTLRPLRASDAGLITLYAGDARVARMTTRIPHPFPPGAAESFIGRALREDSGEQIWALDATKIDGEEILGTIALRDTGDVGYWIGPPFWRTGYASEALAGVISWHFAQGGGQLKAQVFQDNDASAAVLTSAGFGYVGEGDSYSVARGGIQAVWSYTLDAK</sequence>
<organism evidence="2 3">
    <name type="scientific">Pontivivens marinum</name>
    <dbReference type="NCBI Taxonomy" id="1690039"/>
    <lineage>
        <taxon>Bacteria</taxon>
        <taxon>Pseudomonadati</taxon>
        <taxon>Pseudomonadota</taxon>
        <taxon>Alphaproteobacteria</taxon>
        <taxon>Rhodobacterales</taxon>
        <taxon>Paracoccaceae</taxon>
        <taxon>Pontivivens</taxon>
    </lineage>
</organism>
<dbReference type="PANTHER" id="PTHR43792">
    <property type="entry name" value="GNAT FAMILY, PUTATIVE (AFU_ORTHOLOGUE AFUA_3G00765)-RELATED-RELATED"/>
    <property type="match status" value="1"/>
</dbReference>
<accession>A0A2C9CYL1</accession>
<name>A0A2C9CYL1_9RHOB</name>
<feature type="domain" description="N-acetyltransferase" evidence="1">
    <location>
        <begin position="11"/>
        <end position="168"/>
    </location>
</feature>
<dbReference type="Pfam" id="PF13302">
    <property type="entry name" value="Acetyltransf_3"/>
    <property type="match status" value="1"/>
</dbReference>